<dbReference type="PANTHER" id="PTHR12436:SF4">
    <property type="entry name" value="LEUKOCYTE RECEPTOR CLUSTER MEMBER 8"/>
    <property type="match status" value="1"/>
</dbReference>
<keyword evidence="2" id="KW-0675">Receptor</keyword>
<evidence type="ECO:0000256" key="1">
    <source>
        <dbReference type="SAM" id="MobiDB-lite"/>
    </source>
</evidence>
<dbReference type="EMBL" id="VSRR010051567">
    <property type="protein sequence ID" value="MPC79603.1"/>
    <property type="molecule type" value="Genomic_DNA"/>
</dbReference>
<reference evidence="2 3" key="1">
    <citation type="submission" date="2019-05" db="EMBL/GenBank/DDBJ databases">
        <title>Another draft genome of Portunus trituberculatus and its Hox gene families provides insights of decapod evolution.</title>
        <authorList>
            <person name="Jeong J.-H."/>
            <person name="Song I."/>
            <person name="Kim S."/>
            <person name="Choi T."/>
            <person name="Kim D."/>
            <person name="Ryu S."/>
            <person name="Kim W."/>
        </authorList>
    </citation>
    <scope>NUCLEOTIDE SEQUENCE [LARGE SCALE GENOMIC DNA]</scope>
    <source>
        <tissue evidence="2">Muscle</tissue>
    </source>
</reference>
<gene>
    <name evidence="2" type="primary">leng8_1</name>
    <name evidence="2" type="ORF">E2C01_074139</name>
</gene>
<sequence length="174" mass="19791">MLQQIPQQQQQQQMQNMNSKKKNKKNKNNVIMSNNPWTKMQHLDKPVQQQIPPPQLPPPQQHHDPNNMMNEKENAASGQSAMNIFQNTTEKQSLMNKAAEKTCLKEIKGMTGLVATGDWPESLKAYVGRCFARCQTELDKDQVEICLKGKLTQAANNGTLWTKVVSTGVIWTRF</sequence>
<proteinExistence type="predicted"/>
<accession>A0A5B7IBE2</accession>
<feature type="region of interest" description="Disordered" evidence="1">
    <location>
        <begin position="46"/>
        <end position="78"/>
    </location>
</feature>
<feature type="compositionally biased region" description="Basic and acidic residues" evidence="1">
    <location>
        <begin position="61"/>
        <end position="74"/>
    </location>
</feature>
<evidence type="ECO:0000313" key="3">
    <source>
        <dbReference type="Proteomes" id="UP000324222"/>
    </source>
</evidence>
<name>A0A5B7IBE2_PORTR</name>
<protein>
    <submittedName>
        <fullName evidence="2">Leukocyte receptor cluster member 8</fullName>
    </submittedName>
</protein>
<feature type="compositionally biased region" description="Pro residues" evidence="1">
    <location>
        <begin position="51"/>
        <end position="60"/>
    </location>
</feature>
<feature type="compositionally biased region" description="Low complexity" evidence="1">
    <location>
        <begin position="1"/>
        <end position="18"/>
    </location>
</feature>
<dbReference type="OrthoDB" id="199574at2759"/>
<evidence type="ECO:0000313" key="2">
    <source>
        <dbReference type="EMBL" id="MPC79603.1"/>
    </source>
</evidence>
<dbReference type="PANTHER" id="PTHR12436">
    <property type="entry name" value="80 KDA MCM3-ASSOCIATED PROTEIN"/>
    <property type="match status" value="1"/>
</dbReference>
<comment type="caution">
    <text evidence="2">The sequence shown here is derived from an EMBL/GenBank/DDBJ whole genome shotgun (WGS) entry which is preliminary data.</text>
</comment>
<feature type="region of interest" description="Disordered" evidence="1">
    <location>
        <begin position="1"/>
        <end position="32"/>
    </location>
</feature>
<dbReference type="InterPro" id="IPR045107">
    <property type="entry name" value="SAC3/GANP/THP3"/>
</dbReference>
<dbReference type="AlphaFoldDB" id="A0A5B7IBE2"/>
<dbReference type="GO" id="GO:0005634">
    <property type="term" value="C:nucleus"/>
    <property type="evidence" value="ECO:0007669"/>
    <property type="project" value="TreeGrafter"/>
</dbReference>
<dbReference type="Proteomes" id="UP000324222">
    <property type="component" value="Unassembled WGS sequence"/>
</dbReference>
<keyword evidence="3" id="KW-1185">Reference proteome</keyword>
<organism evidence="2 3">
    <name type="scientific">Portunus trituberculatus</name>
    <name type="common">Swimming crab</name>
    <name type="synonym">Neptunus trituberculatus</name>
    <dbReference type="NCBI Taxonomy" id="210409"/>
    <lineage>
        <taxon>Eukaryota</taxon>
        <taxon>Metazoa</taxon>
        <taxon>Ecdysozoa</taxon>
        <taxon>Arthropoda</taxon>
        <taxon>Crustacea</taxon>
        <taxon>Multicrustacea</taxon>
        <taxon>Malacostraca</taxon>
        <taxon>Eumalacostraca</taxon>
        <taxon>Eucarida</taxon>
        <taxon>Decapoda</taxon>
        <taxon>Pleocyemata</taxon>
        <taxon>Brachyura</taxon>
        <taxon>Eubrachyura</taxon>
        <taxon>Portunoidea</taxon>
        <taxon>Portunidae</taxon>
        <taxon>Portuninae</taxon>
        <taxon>Portunus</taxon>
    </lineage>
</organism>